<organism evidence="2 3">
    <name type="scientific">Diversispora eburnea</name>
    <dbReference type="NCBI Taxonomy" id="1213867"/>
    <lineage>
        <taxon>Eukaryota</taxon>
        <taxon>Fungi</taxon>
        <taxon>Fungi incertae sedis</taxon>
        <taxon>Mucoromycota</taxon>
        <taxon>Glomeromycotina</taxon>
        <taxon>Glomeromycetes</taxon>
        <taxon>Diversisporales</taxon>
        <taxon>Diversisporaceae</taxon>
        <taxon>Diversispora</taxon>
    </lineage>
</organism>
<proteinExistence type="predicted"/>
<protein>
    <submittedName>
        <fullName evidence="2">1088_t:CDS:1</fullName>
    </submittedName>
</protein>
<reference evidence="2" key="1">
    <citation type="submission" date="2021-06" db="EMBL/GenBank/DDBJ databases">
        <authorList>
            <person name="Kallberg Y."/>
            <person name="Tangrot J."/>
            <person name="Rosling A."/>
        </authorList>
    </citation>
    <scope>NUCLEOTIDE SEQUENCE</scope>
    <source>
        <strain evidence="2">AZ414A</strain>
    </source>
</reference>
<sequence>MKLKFLSIFFIINILNVLNVIATTNVRRCWDHINPLNPKERIKVPCYSTTSERSNDFEKREDVNMFNVTLRCLVDDETLCNKVQAAFDEAGRIITETILFNTQVTVNASFVDFCTEYQSCTTNGTIVLGGASPAKTIQLTDDDGIDRLFPQSLVKQMNLSYPLDYSTFDILALFNSNGNYWFDGDGSINQSQSDFLFVILHELIHGLGFTTGYDDYINYEPEALTPEVTVDPISPLSDAFTFSGFVEYIFDKFMVILPSGKRVTDITKQLNNFTGEGVFSSTNEFVTKFKASPQYPIAEQMFTNASTPNSLGLLPVGSNDASKAIILETSLVNYVPGSSISHVDFKTYSNTSDFLMKYLQTPGITLSQFIKNGGDYSGGPIGPKLRLFLKWIGYIVKNDTVDILYEPTTDNNNDLMKESTTITTPRDD</sequence>
<keyword evidence="3" id="KW-1185">Reference proteome</keyword>
<feature type="chain" id="PRO_5040128569" evidence="1">
    <location>
        <begin position="23"/>
        <end position="428"/>
    </location>
</feature>
<feature type="signal peptide" evidence="1">
    <location>
        <begin position="1"/>
        <end position="22"/>
    </location>
</feature>
<dbReference type="Proteomes" id="UP000789706">
    <property type="component" value="Unassembled WGS sequence"/>
</dbReference>
<evidence type="ECO:0000256" key="1">
    <source>
        <dbReference type="SAM" id="SignalP"/>
    </source>
</evidence>
<evidence type="ECO:0000313" key="2">
    <source>
        <dbReference type="EMBL" id="CAG8549653.1"/>
    </source>
</evidence>
<evidence type="ECO:0000313" key="3">
    <source>
        <dbReference type="Proteomes" id="UP000789706"/>
    </source>
</evidence>
<gene>
    <name evidence="2" type="ORF">DEBURN_LOCUS7034</name>
</gene>
<dbReference type="AlphaFoldDB" id="A0A9N9B1C3"/>
<name>A0A9N9B1C3_9GLOM</name>
<dbReference type="EMBL" id="CAJVPK010000793">
    <property type="protein sequence ID" value="CAG8549653.1"/>
    <property type="molecule type" value="Genomic_DNA"/>
</dbReference>
<comment type="caution">
    <text evidence="2">The sequence shown here is derived from an EMBL/GenBank/DDBJ whole genome shotgun (WGS) entry which is preliminary data.</text>
</comment>
<accession>A0A9N9B1C3</accession>
<dbReference type="OrthoDB" id="73465at2759"/>
<keyword evidence="1" id="KW-0732">Signal</keyword>